<evidence type="ECO:0000313" key="3">
    <source>
        <dbReference type="Proteomes" id="UP001597510"/>
    </source>
</evidence>
<dbReference type="SUPFAM" id="SSF55920">
    <property type="entry name" value="Creatinase/aminopeptidase"/>
    <property type="match status" value="1"/>
</dbReference>
<protein>
    <submittedName>
        <fullName evidence="2">M24 family metallopeptidase</fullName>
    </submittedName>
</protein>
<organism evidence="2 3">
    <name type="scientific">Emticicia soli</name>
    <dbReference type="NCBI Taxonomy" id="2027878"/>
    <lineage>
        <taxon>Bacteria</taxon>
        <taxon>Pseudomonadati</taxon>
        <taxon>Bacteroidota</taxon>
        <taxon>Cytophagia</taxon>
        <taxon>Cytophagales</taxon>
        <taxon>Leadbetterellaceae</taxon>
        <taxon>Emticicia</taxon>
    </lineage>
</organism>
<keyword evidence="3" id="KW-1185">Reference proteome</keyword>
<evidence type="ECO:0000313" key="2">
    <source>
        <dbReference type="EMBL" id="MFD2521600.1"/>
    </source>
</evidence>
<dbReference type="Proteomes" id="UP001597510">
    <property type="component" value="Unassembled WGS sequence"/>
</dbReference>
<reference evidence="3" key="1">
    <citation type="journal article" date="2019" name="Int. J. Syst. Evol. Microbiol.">
        <title>The Global Catalogue of Microorganisms (GCM) 10K type strain sequencing project: providing services to taxonomists for standard genome sequencing and annotation.</title>
        <authorList>
            <consortium name="The Broad Institute Genomics Platform"/>
            <consortium name="The Broad Institute Genome Sequencing Center for Infectious Disease"/>
            <person name="Wu L."/>
            <person name="Ma J."/>
        </authorList>
    </citation>
    <scope>NUCLEOTIDE SEQUENCE [LARGE SCALE GENOMIC DNA]</scope>
    <source>
        <strain evidence="3">KCTC 52344</strain>
    </source>
</reference>
<dbReference type="EMBL" id="JBHULC010000011">
    <property type="protein sequence ID" value="MFD2521600.1"/>
    <property type="molecule type" value="Genomic_DNA"/>
</dbReference>
<name>A0ABW5JA55_9BACT</name>
<gene>
    <name evidence="2" type="ORF">ACFSR2_11955</name>
</gene>
<feature type="domain" description="Peptidase M24" evidence="1">
    <location>
        <begin position="200"/>
        <end position="374"/>
    </location>
</feature>
<sequence length="450" mass="51675">MKKILLFVLCFGLVIPLFSQSSIPRILPERERATVIDEILEDRMTNLLPQLMRKEGIDMWVLISREYNEDPVMKTMLPSVWLSARRRTMMVFFDKGEKEGVERLAIARYDVGNLLKGEWDLNTNPDQWDALVKVIKDKNPKKIGLNFSEHYAHADGLTYTEHKEFMAKLPAEFQAKIVSAANLAVNWLETRTEREMVIYQQICRISHEIIQEAFSDKVIQPGVTTTDDVVWWMRQRVTDLGLDTWFHPTVDIQRLDPESFDHLRTFSKRPQKQVILPGDLLHCDFGITYLRLNSDQQQHAYVLKAGETDVPDFLKKAFKQGNQLQDNLTDNFKAGLTGNEILARALAQSKKDGLRGTIYTHPIGNHGHAAGPTIGMWDNQGKTIGSGDYPLNFNTAYSIELNVSVDLAEWKKPIRIMLEEDGFFNEKGFRYIDGRQTEILPIPRVLSNVK</sequence>
<comment type="caution">
    <text evidence="2">The sequence shown here is derived from an EMBL/GenBank/DDBJ whole genome shotgun (WGS) entry which is preliminary data.</text>
</comment>
<dbReference type="RefSeq" id="WP_340235787.1">
    <property type="nucleotide sequence ID" value="NZ_JBBEWC010000005.1"/>
</dbReference>
<evidence type="ECO:0000259" key="1">
    <source>
        <dbReference type="Pfam" id="PF00557"/>
    </source>
</evidence>
<dbReference type="InterPro" id="IPR036005">
    <property type="entry name" value="Creatinase/aminopeptidase-like"/>
</dbReference>
<accession>A0ABW5JA55</accession>
<proteinExistence type="predicted"/>
<dbReference type="InterPro" id="IPR000994">
    <property type="entry name" value="Pept_M24"/>
</dbReference>
<dbReference type="Gene3D" id="3.90.230.10">
    <property type="entry name" value="Creatinase/methionine aminopeptidase superfamily"/>
    <property type="match status" value="1"/>
</dbReference>
<dbReference type="Pfam" id="PF00557">
    <property type="entry name" value="Peptidase_M24"/>
    <property type="match status" value="1"/>
</dbReference>